<protein>
    <submittedName>
        <fullName evidence="2">Oligogalacturonide lyase</fullName>
        <ecNumber evidence="2">4.2.2.6</ecNumber>
    </submittedName>
</protein>
<keyword evidence="2" id="KW-0456">Lyase</keyword>
<reference evidence="2 3" key="1">
    <citation type="submission" date="2023-07" db="EMBL/GenBank/DDBJ databases">
        <title>Genomic Encyclopedia of Type Strains, Phase IV (KMG-IV): sequencing the most valuable type-strain genomes for metagenomic binning, comparative biology and taxonomic classification.</title>
        <authorList>
            <person name="Goeker M."/>
        </authorList>
    </citation>
    <scope>NUCLEOTIDE SEQUENCE [LARGE SCALE GENOMIC DNA]</scope>
    <source>
        <strain evidence="2 3">DSM 9768</strain>
    </source>
</reference>
<name>A0ABU0A1I0_9BACI</name>
<keyword evidence="3" id="KW-1185">Reference proteome</keyword>
<dbReference type="InterPro" id="IPR027946">
    <property type="entry name" value="Ogl_dom"/>
</dbReference>
<evidence type="ECO:0000313" key="3">
    <source>
        <dbReference type="Proteomes" id="UP001230005"/>
    </source>
</evidence>
<comment type="caution">
    <text evidence="2">The sequence shown here is derived from an EMBL/GenBank/DDBJ whole genome shotgun (WGS) entry which is preliminary data.</text>
</comment>
<accession>A0ABU0A1I0</accession>
<dbReference type="RefSeq" id="WP_307330925.1">
    <property type="nucleotide sequence ID" value="NZ_JAUSUG010000026.1"/>
</dbReference>
<dbReference type="SUPFAM" id="SSF69322">
    <property type="entry name" value="Tricorn protease domain 2"/>
    <property type="match status" value="1"/>
</dbReference>
<feature type="domain" description="Oligogalacturonate lyase" evidence="1">
    <location>
        <begin position="1"/>
        <end position="382"/>
    </location>
</feature>
<dbReference type="EMBL" id="JAUSUG010000026">
    <property type="protein sequence ID" value="MDQ0257347.1"/>
    <property type="molecule type" value="Genomic_DNA"/>
</dbReference>
<evidence type="ECO:0000259" key="1">
    <source>
        <dbReference type="Pfam" id="PF14583"/>
    </source>
</evidence>
<dbReference type="Gene3D" id="2.130.10.10">
    <property type="entry name" value="YVTN repeat-like/Quinoprotein amine dehydrogenase"/>
    <property type="match status" value="1"/>
</dbReference>
<gene>
    <name evidence="2" type="ORF">J2S74_004805</name>
</gene>
<sequence length="397" mass="45165">MGKGTTFESEISTFNDSISGVQITKLTNYLTHNFHTYFTNNGWYDQNKKLLIGSDRGNCTNLYSMELETGMLTQLTEFTKEDVAGVQGTYINPQKNEAYFTKNNTIVALNLDSLEEEEIYTSPEGYNLSNLSCTADGKHLAFGLSEDLSHRIKSNLGGGYIGFEEIEAARPHSQICLLSLETKENEVVHEENRWIGHVNVSPTQSHLLSFCHEGPWEKVDHRIWLLDLQSKKVWKIRDGHPNQFAGHEYWHADGLHIGYHGFTESLTRKDGKFLGSIKYDNTNRKEYDFPYQNMHIHSNDESLIVGDGQQASAYHGETYKDCIFLWNKVEGRMGGPRILCKHRGSFQTQKVHVHPKLSPDKSQVLFTSDMDGYGNVYLAHIPPLESLPLLTDLLKNN</sequence>
<dbReference type="InterPro" id="IPR015943">
    <property type="entry name" value="WD40/YVTN_repeat-like_dom_sf"/>
</dbReference>
<evidence type="ECO:0000313" key="2">
    <source>
        <dbReference type="EMBL" id="MDQ0257347.1"/>
    </source>
</evidence>
<dbReference type="EC" id="4.2.2.6" evidence="2"/>
<dbReference type="GO" id="GO:0047487">
    <property type="term" value="F:oligogalacturonide lyase activity"/>
    <property type="evidence" value="ECO:0007669"/>
    <property type="project" value="UniProtKB-EC"/>
</dbReference>
<proteinExistence type="predicted"/>
<organism evidence="2 3">
    <name type="scientific">Evansella vedderi</name>
    <dbReference type="NCBI Taxonomy" id="38282"/>
    <lineage>
        <taxon>Bacteria</taxon>
        <taxon>Bacillati</taxon>
        <taxon>Bacillota</taxon>
        <taxon>Bacilli</taxon>
        <taxon>Bacillales</taxon>
        <taxon>Bacillaceae</taxon>
        <taxon>Evansella</taxon>
    </lineage>
</organism>
<dbReference type="Proteomes" id="UP001230005">
    <property type="component" value="Unassembled WGS sequence"/>
</dbReference>
<dbReference type="Pfam" id="PF14583">
    <property type="entry name" value="Pectate_lyase22"/>
    <property type="match status" value="1"/>
</dbReference>